<gene>
    <name evidence="2" type="ORF">GALLR39Z86_28540</name>
</gene>
<name>A0A9W6LHN4_9ACTN</name>
<dbReference type="Proteomes" id="UP001144313">
    <property type="component" value="Unassembled WGS sequence"/>
</dbReference>
<dbReference type="EMBL" id="BSDT01000001">
    <property type="protein sequence ID" value="GLI43004.1"/>
    <property type="molecule type" value="Genomic_DNA"/>
</dbReference>
<feature type="region of interest" description="Disordered" evidence="1">
    <location>
        <begin position="35"/>
        <end position="87"/>
    </location>
</feature>
<evidence type="ECO:0000313" key="2">
    <source>
        <dbReference type="EMBL" id="GLI43004.1"/>
    </source>
</evidence>
<protein>
    <submittedName>
        <fullName evidence="2">Uncharacterized protein</fullName>
    </submittedName>
</protein>
<comment type="caution">
    <text evidence="2">The sequence shown here is derived from an EMBL/GenBank/DDBJ whole genome shotgun (WGS) entry which is preliminary data.</text>
</comment>
<evidence type="ECO:0000313" key="3">
    <source>
        <dbReference type="Proteomes" id="UP001144313"/>
    </source>
</evidence>
<keyword evidence="3" id="KW-1185">Reference proteome</keyword>
<evidence type="ECO:0000256" key="1">
    <source>
        <dbReference type="SAM" id="MobiDB-lite"/>
    </source>
</evidence>
<organism evidence="2 3">
    <name type="scientific">Glycomyces algeriensis</name>
    <dbReference type="NCBI Taxonomy" id="256037"/>
    <lineage>
        <taxon>Bacteria</taxon>
        <taxon>Bacillati</taxon>
        <taxon>Actinomycetota</taxon>
        <taxon>Actinomycetes</taxon>
        <taxon>Glycomycetales</taxon>
        <taxon>Glycomycetaceae</taxon>
        <taxon>Glycomyces</taxon>
    </lineage>
</organism>
<accession>A0A9W6LHN4</accession>
<reference evidence="2" key="1">
    <citation type="submission" date="2022-12" db="EMBL/GenBank/DDBJ databases">
        <title>Reference genome sequencing for broad-spectrum identification of bacterial and archaeal isolates by mass spectrometry.</title>
        <authorList>
            <person name="Sekiguchi Y."/>
            <person name="Tourlousse D.M."/>
        </authorList>
    </citation>
    <scope>NUCLEOTIDE SEQUENCE</scope>
    <source>
        <strain evidence="2">LLR39Z86</strain>
    </source>
</reference>
<sequence>MSSGAPDHGLDRLILRLFARNKEGRIVAAQTLPPAGGIARTSGRTLPPPGSAGAEMRPAHLAEPDVAITRRSGSESPKGRAGRGAPL</sequence>
<dbReference type="AlphaFoldDB" id="A0A9W6LHN4"/>
<proteinExistence type="predicted"/>